<accession>A0A7N0ZUB8</accession>
<keyword evidence="4" id="KW-1185">Reference proteome</keyword>
<feature type="compositionally biased region" description="Polar residues" evidence="1">
    <location>
        <begin position="1"/>
        <end position="20"/>
    </location>
</feature>
<reference evidence="3" key="1">
    <citation type="submission" date="2021-01" db="UniProtKB">
        <authorList>
            <consortium name="EnsemblPlants"/>
        </authorList>
    </citation>
    <scope>IDENTIFICATION</scope>
</reference>
<dbReference type="PANTHER" id="PTHR45952:SF4">
    <property type="entry name" value="ALUMINUM INDUCED PROTEIN WITH YGL AND LRDR MOTIFS"/>
    <property type="match status" value="1"/>
</dbReference>
<proteinExistence type="predicted"/>
<organism evidence="3 4">
    <name type="scientific">Kalanchoe fedtschenkoi</name>
    <name type="common">Lavender scallops</name>
    <name type="synonym">South American air plant</name>
    <dbReference type="NCBI Taxonomy" id="63787"/>
    <lineage>
        <taxon>Eukaryota</taxon>
        <taxon>Viridiplantae</taxon>
        <taxon>Streptophyta</taxon>
        <taxon>Embryophyta</taxon>
        <taxon>Tracheophyta</taxon>
        <taxon>Spermatophyta</taxon>
        <taxon>Magnoliopsida</taxon>
        <taxon>eudicotyledons</taxon>
        <taxon>Gunneridae</taxon>
        <taxon>Pentapetalae</taxon>
        <taxon>Saxifragales</taxon>
        <taxon>Crassulaceae</taxon>
        <taxon>Kalanchoe</taxon>
    </lineage>
</organism>
<feature type="domain" description="DUF3700" evidence="2">
    <location>
        <begin position="2"/>
        <end position="180"/>
    </location>
</feature>
<dbReference type="AlphaFoldDB" id="A0A7N0ZUB8"/>
<dbReference type="Pfam" id="PF12481">
    <property type="entry name" value="DUF3700"/>
    <property type="match status" value="1"/>
</dbReference>
<dbReference type="PANTHER" id="PTHR45952">
    <property type="entry name" value="ALUMINUM INDUCED PROTEIN WITH YGL AND LRDR MOTIFS"/>
    <property type="match status" value="1"/>
</dbReference>
<dbReference type="EnsemblPlants" id="Kaladp0036s0017.1.v1.1">
    <property type="protein sequence ID" value="Kaladp0036s0017.1.v1.1"/>
    <property type="gene ID" value="Kaladp0036s0017.v1.1"/>
</dbReference>
<protein>
    <recommendedName>
        <fullName evidence="2">DUF3700 domain-containing protein</fullName>
    </recommendedName>
</protein>
<feature type="region of interest" description="Disordered" evidence="1">
    <location>
        <begin position="1"/>
        <end position="22"/>
    </location>
</feature>
<name>A0A7N0ZUB8_KALFE</name>
<dbReference type="Gramene" id="Kaladp0036s0017.1.v1.1">
    <property type="protein sequence ID" value="Kaladp0036s0017.1.v1.1"/>
    <property type="gene ID" value="Kaladp0036s0017.v1.1"/>
</dbReference>
<dbReference type="SMART" id="SM01172">
    <property type="entry name" value="DUF3700"/>
    <property type="match status" value="1"/>
</dbReference>
<dbReference type="InterPro" id="IPR044828">
    <property type="entry name" value="TSJT1-like"/>
</dbReference>
<evidence type="ECO:0000313" key="3">
    <source>
        <dbReference type="EnsemblPlants" id="Kaladp0036s0017.1.v1.1"/>
    </source>
</evidence>
<evidence type="ECO:0000256" key="1">
    <source>
        <dbReference type="SAM" id="MobiDB-lite"/>
    </source>
</evidence>
<dbReference type="Proteomes" id="UP000594263">
    <property type="component" value="Unplaced"/>
</dbReference>
<evidence type="ECO:0000259" key="2">
    <source>
        <dbReference type="SMART" id="SM01172"/>
    </source>
</evidence>
<dbReference type="InterPro" id="IPR024286">
    <property type="entry name" value="DUF3700"/>
</dbReference>
<evidence type="ECO:0000313" key="4">
    <source>
        <dbReference type="Proteomes" id="UP000594263"/>
    </source>
</evidence>
<sequence length="181" mass="19703">MLAVFSQTLAPTPDSDNNGHPGSVDFLKDESLVVKHFQSLDSAPVIFKIGSSALMAYSPDSTNGSGSWSFDSRGDIFCLFKGSIENVLDEPKDRMGPVNYIARVIEACKAVPPPPPGFTKLLPLRQFTGNFAVIFYDANEKHVIVHPGRDEYELYRGFDSAGNIVVSDDPVVVEKACSKTC</sequence>